<keyword evidence="1" id="KW-0175">Coiled coil</keyword>
<feature type="coiled-coil region" evidence="1">
    <location>
        <begin position="13"/>
        <end position="54"/>
    </location>
</feature>
<organism evidence="2 3">
    <name type="scientific">Candidatus Magasanikbacteria bacterium RIFCSPLOWO2_01_FULL_40_15</name>
    <dbReference type="NCBI Taxonomy" id="1798686"/>
    <lineage>
        <taxon>Bacteria</taxon>
        <taxon>Candidatus Magasanikiibacteriota</taxon>
    </lineage>
</organism>
<gene>
    <name evidence="2" type="ORF">A2983_03730</name>
</gene>
<evidence type="ECO:0000256" key="1">
    <source>
        <dbReference type="SAM" id="Coils"/>
    </source>
</evidence>
<name>A0A1F6N2C7_9BACT</name>
<dbReference type="AlphaFoldDB" id="A0A1F6N2C7"/>
<protein>
    <recommendedName>
        <fullName evidence="4">t-SNARE coiled-coil homology domain-containing protein</fullName>
    </recommendedName>
</protein>
<accession>A0A1F6N2C7</accession>
<dbReference type="Proteomes" id="UP000177040">
    <property type="component" value="Unassembled WGS sequence"/>
</dbReference>
<sequence length="117" mass="12922">MVANGFADNAARIGVLQNDMQTVKQDVRSLKEAVGTLEDKVDTLEEKTDSLSMKTDSLTIKTDSLVVKTDSLTIKTDSLASGQTRILDILLNQTASRAEVRELDHRVVRLEQHLQLA</sequence>
<dbReference type="Gene3D" id="1.20.1270.70">
    <property type="entry name" value="Designed single chain three-helix bundle"/>
    <property type="match status" value="1"/>
</dbReference>
<proteinExistence type="predicted"/>
<evidence type="ECO:0008006" key="4">
    <source>
        <dbReference type="Google" id="ProtNLM"/>
    </source>
</evidence>
<reference evidence="2 3" key="1">
    <citation type="journal article" date="2016" name="Nat. Commun.">
        <title>Thousands of microbial genomes shed light on interconnected biogeochemical processes in an aquifer system.</title>
        <authorList>
            <person name="Anantharaman K."/>
            <person name="Brown C.T."/>
            <person name="Hug L.A."/>
            <person name="Sharon I."/>
            <person name="Castelle C.J."/>
            <person name="Probst A.J."/>
            <person name="Thomas B.C."/>
            <person name="Singh A."/>
            <person name="Wilkins M.J."/>
            <person name="Karaoz U."/>
            <person name="Brodie E.L."/>
            <person name="Williams K.H."/>
            <person name="Hubbard S.S."/>
            <person name="Banfield J.F."/>
        </authorList>
    </citation>
    <scope>NUCLEOTIDE SEQUENCE [LARGE SCALE GENOMIC DNA]</scope>
</reference>
<dbReference type="EMBL" id="MFQH01000017">
    <property type="protein sequence ID" value="OGH78156.1"/>
    <property type="molecule type" value="Genomic_DNA"/>
</dbReference>
<comment type="caution">
    <text evidence="2">The sequence shown here is derived from an EMBL/GenBank/DDBJ whole genome shotgun (WGS) entry which is preliminary data.</text>
</comment>
<evidence type="ECO:0000313" key="3">
    <source>
        <dbReference type="Proteomes" id="UP000177040"/>
    </source>
</evidence>
<evidence type="ECO:0000313" key="2">
    <source>
        <dbReference type="EMBL" id="OGH78156.1"/>
    </source>
</evidence>